<sequence>MITFIKLIIIGFLSGLILAASGKVIRLITGNKAEILLYNMEYMPVFKRWSDKWITGIIFHYMTCIVSTVVLFCMLIPFGWEMHIWPYILVYTAGSAALYFLSLLTDKPPAFNSFSSWFYWTFSHAVFGFAVAVLIRFWV</sequence>
<dbReference type="RefSeq" id="WP_035807266.1">
    <property type="nucleotide sequence ID" value="NZ_CCSE01000001.1"/>
</dbReference>
<dbReference type="OrthoDB" id="1443299at2"/>
<feature type="transmembrane region" description="Helical" evidence="1">
    <location>
        <begin position="117"/>
        <end position="138"/>
    </location>
</feature>
<dbReference type="AlphaFoldDB" id="A0A078LUP3"/>
<dbReference type="Proteomes" id="UP000044136">
    <property type="component" value="Unassembled WGS sequence"/>
</dbReference>
<dbReference type="HOGENOM" id="CLU_147951_0_0_9"/>
<dbReference type="eggNOG" id="ENOG5032U4G">
    <property type="taxonomic scope" value="Bacteria"/>
</dbReference>
<evidence type="ECO:0008006" key="4">
    <source>
        <dbReference type="Google" id="ProtNLM"/>
    </source>
</evidence>
<keyword evidence="3" id="KW-1185">Reference proteome</keyword>
<dbReference type="EMBL" id="CCSE01000001">
    <property type="protein sequence ID" value="CDZ98903.1"/>
    <property type="molecule type" value="Genomic_DNA"/>
</dbReference>
<keyword evidence="1" id="KW-1133">Transmembrane helix</keyword>
<keyword evidence="1" id="KW-0812">Transmembrane</keyword>
<feature type="transmembrane region" description="Helical" evidence="1">
    <location>
        <begin position="84"/>
        <end position="105"/>
    </location>
</feature>
<feature type="transmembrane region" description="Helical" evidence="1">
    <location>
        <begin position="53"/>
        <end position="77"/>
    </location>
</feature>
<keyword evidence="1" id="KW-0472">Membrane</keyword>
<evidence type="ECO:0000313" key="3">
    <source>
        <dbReference type="Proteomes" id="UP000044136"/>
    </source>
</evidence>
<reference evidence="2 3" key="1">
    <citation type="submission" date="2014-07" db="EMBL/GenBank/DDBJ databases">
        <authorList>
            <person name="Urmite Genomes Urmite Genomes"/>
        </authorList>
    </citation>
    <scope>NUCLEOTIDE SEQUENCE [LARGE SCALE GENOMIC DNA]</scope>
    <source>
        <strain evidence="2 3">13MG44_air</strain>
    </source>
</reference>
<proteinExistence type="predicted"/>
<protein>
    <recommendedName>
        <fullName evidence="4">DUF2938 domain-containing protein</fullName>
    </recommendedName>
</protein>
<evidence type="ECO:0000313" key="2">
    <source>
        <dbReference type="EMBL" id="CDZ98903.1"/>
    </source>
</evidence>
<accession>A0A078LUP3</accession>
<gene>
    <name evidence="2" type="ORF">BN1048_00022</name>
</gene>
<evidence type="ECO:0000256" key="1">
    <source>
        <dbReference type="SAM" id="Phobius"/>
    </source>
</evidence>
<organism evidence="2 3">
    <name type="scientific">Jeotgalicoccus saudimassiliensis</name>
    <dbReference type="NCBI Taxonomy" id="1461582"/>
    <lineage>
        <taxon>Bacteria</taxon>
        <taxon>Bacillati</taxon>
        <taxon>Bacillota</taxon>
        <taxon>Bacilli</taxon>
        <taxon>Bacillales</taxon>
        <taxon>Staphylococcaceae</taxon>
        <taxon>Jeotgalicoccus</taxon>
    </lineage>
</organism>
<name>A0A078LUP3_9STAP</name>